<feature type="compositionally biased region" description="Basic and acidic residues" evidence="7">
    <location>
        <begin position="867"/>
        <end position="879"/>
    </location>
</feature>
<keyword evidence="1" id="KW-0808">Transferase</keyword>
<feature type="region of interest" description="Disordered" evidence="7">
    <location>
        <begin position="506"/>
        <end position="530"/>
    </location>
</feature>
<dbReference type="PANTHER" id="PTHR43289">
    <property type="entry name" value="MITOGEN-ACTIVATED PROTEIN KINASE KINASE KINASE 20-RELATED"/>
    <property type="match status" value="1"/>
</dbReference>
<dbReference type="InterPro" id="IPR011528">
    <property type="entry name" value="NERD"/>
</dbReference>
<dbReference type="SMART" id="SM00220">
    <property type="entry name" value="S_TKc"/>
    <property type="match status" value="1"/>
</dbReference>
<keyword evidence="11" id="KW-1185">Reference proteome</keyword>
<keyword evidence="4 5" id="KW-0067">ATP-binding</keyword>
<dbReference type="Pfam" id="PF00069">
    <property type="entry name" value="Pkinase"/>
    <property type="match status" value="2"/>
</dbReference>
<dbReference type="RefSeq" id="WP_328937453.1">
    <property type="nucleotide sequence ID" value="NZ_CP108133.1"/>
</dbReference>
<keyword evidence="2 5" id="KW-0547">Nucleotide-binding</keyword>
<dbReference type="InterPro" id="IPR011009">
    <property type="entry name" value="Kinase-like_dom_sf"/>
</dbReference>
<feature type="compositionally biased region" description="Low complexity" evidence="7">
    <location>
        <begin position="506"/>
        <end position="523"/>
    </location>
</feature>
<dbReference type="InterPro" id="IPR017441">
    <property type="entry name" value="Protein_kinase_ATP_BS"/>
</dbReference>
<dbReference type="InterPro" id="IPR049832">
    <property type="entry name" value="BREX_PglW"/>
</dbReference>
<accession>A0ABZ1JBQ5</accession>
<evidence type="ECO:0000259" key="8">
    <source>
        <dbReference type="PROSITE" id="PS50011"/>
    </source>
</evidence>
<dbReference type="PROSITE" id="PS50011">
    <property type="entry name" value="PROTEIN_KINASE_DOM"/>
    <property type="match status" value="2"/>
</dbReference>
<dbReference type="Proteomes" id="UP001432166">
    <property type="component" value="Chromosome"/>
</dbReference>
<dbReference type="PANTHER" id="PTHR43289:SF34">
    <property type="entry name" value="SERINE_THREONINE-PROTEIN KINASE YBDM-RELATED"/>
    <property type="match status" value="1"/>
</dbReference>
<feature type="domain" description="Protein kinase" evidence="8">
    <location>
        <begin position="200"/>
        <end position="492"/>
    </location>
</feature>
<evidence type="ECO:0000256" key="5">
    <source>
        <dbReference type="PROSITE-ProRule" id="PRU10141"/>
    </source>
</evidence>
<reference evidence="10" key="1">
    <citation type="submission" date="2022-10" db="EMBL/GenBank/DDBJ databases">
        <title>The complete genomes of actinobacterial strains from the NBC collection.</title>
        <authorList>
            <person name="Joergensen T.S."/>
            <person name="Alvarez Arevalo M."/>
            <person name="Sterndorff E.B."/>
            <person name="Faurdal D."/>
            <person name="Vuksanovic O."/>
            <person name="Mourched A.-S."/>
            <person name="Charusanti P."/>
            <person name="Shaw S."/>
            <person name="Blin K."/>
            <person name="Weber T."/>
        </authorList>
    </citation>
    <scope>NUCLEOTIDE SEQUENCE</scope>
    <source>
        <strain evidence="10">NBC_00189</strain>
    </source>
</reference>
<evidence type="ECO:0000256" key="1">
    <source>
        <dbReference type="ARBA" id="ARBA00022679"/>
    </source>
</evidence>
<feature type="binding site" evidence="5">
    <location>
        <position position="581"/>
    </location>
    <ligand>
        <name>ATP</name>
        <dbReference type="ChEBI" id="CHEBI:30616"/>
    </ligand>
</feature>
<evidence type="ECO:0000313" key="11">
    <source>
        <dbReference type="Proteomes" id="UP001432166"/>
    </source>
</evidence>
<evidence type="ECO:0000256" key="2">
    <source>
        <dbReference type="ARBA" id="ARBA00022741"/>
    </source>
</evidence>
<dbReference type="PROSITE" id="PS00107">
    <property type="entry name" value="PROTEIN_KINASE_ATP"/>
    <property type="match status" value="1"/>
</dbReference>
<dbReference type="Pfam" id="PF08378">
    <property type="entry name" value="NERD"/>
    <property type="match status" value="1"/>
</dbReference>
<sequence>MEDGRWTTVTESEFEHERRGLEAIRRLLPNEEPWRAWSNFTFTANSGHVREIDLMVTAPAGVFLVELKDWHGSVSGGGNSWVQTTPGGTQRRHGNPLHLTNQKAKELAGLIGNVVGRGPGRPRIWVGEAVCFTDDRFRVNLSGADLNGVFKIRQLVEMLAVPPEDARGQVTAAVARQVDAALKQLGIASVRRQHEVGSYLLETKSFDSGPTWADYLGRHTQLHDLARVRVFLSERGASDTERASVEKAAAREATVLSRFRHPGVVQLKSYLPSGHPAGPTILFDYHPDTLRLDDYLVEHGERLDLPGRLALVRQLAETLRSAHSNRLHHRTLSAHAVHVIPRNRGPRERELGEEQRWLSPRLQIADWQIASGYSASQGKPLTLATSHVSGLHVSQQADPYLAPELRIPKADPVRLDVYGLGVLTYLLVTGQAPGATQSEVLSRLEAGETLAPSALVDGLDPDIDDLVEASTAYEPNRRLSTVDDFLEMLEFVEEAFTQQAVSLDDAAGGKPAAGASPAPEAGGEQTEPEKDPLEAVAGDVFAGRWEIVRRLGTGSTSRAFLVRDLAGEPRRSGSLPVAVLKVALSEAKHVVLDREADVLGRIHRDSSIIALYEREPLTLAGRRVLALEYVGDSRALDTESTGKPARRREDTVARQLRDYGRLRMDQLETYGKYLFGAVEHLEAEGIWHRDLKPDNIAIRIRPNGTRQLVMIDFSLAGYPAKEIEAGTEGYLDPFVGIITRGSYDGHAERYALAVTLHEMASRELPRWGDGSVTPRQTDPEEWPYPQLAADAFDDPVRDGLVAFFRKALARDVKDRFPDLKPMERAWNAIFLDAQRTTAPSSGHGNKAVAVESAAAQIGQGDDDASAEEIRDEQAERADRSTPLSVAGLTLAAQSQLFDLGLNTVGDVLDYSVRKFLTAPGMGARTRTEIQNRQKQWNLRLVKAPAPMSKEALKAAREEVTELEQAAAESAAAGGGDSGPEVLRALSLDALASRLVPRPSGGSARSNVKEREAVRLLLRLPDENGDLPEGLPWVRQTDVAKALGLTVGRIPQIVRKSRERWYNDPALKLLSEQVIELVAERGRVVPVLELADALLAQRGSKVAKRRDRRALALSLLRAVVEREQFREQYEETPPRFRYFHARLPKGADPVLGLIVIDVRDGEDSDDGADTPTLPALREYALKLGTQADELAGLESLPTASTVLTKLAAVRQPPGALGWDERRTAEIAVAAAPGAALTPRLEIYPRDLDLVRALRITQAGVVAVQPGVEEERQPGLTVDALHKRVATRFPDLGDDPLVPRELPVGSSLVRLLRQAGFELKLATRYDKTLRLVPDRPAGEFTGGLTSASWGVTVSAGRRSAPTQYDADAAVAAAVKAEQRLVHSARQDGFRVLTVPHGGAETAVRRLAGQPYGAAVVSLTGLFLAELRGVIAEAAKPTWETVLKADAAEAGTRPHQQLRVRTDKAWGRVEPLLRERLARSSGPLLLTDTAALARYDAFDLLGRLAEESRQGGNPLWLLVAQSDPARAPRLAGQSVPYQAGFDEWIVVPDAWVARRHLAPDGA</sequence>
<feature type="domain" description="Protein kinase" evidence="8">
    <location>
        <begin position="545"/>
        <end position="831"/>
    </location>
</feature>
<protein>
    <submittedName>
        <fullName evidence="10">BREX system serine/threonine kinase PglW</fullName>
    </submittedName>
</protein>
<evidence type="ECO:0000259" key="9">
    <source>
        <dbReference type="PROSITE" id="PS50965"/>
    </source>
</evidence>
<dbReference type="NCBIfam" id="NF033442">
    <property type="entry name" value="BREX_PglW"/>
    <property type="match status" value="1"/>
</dbReference>
<gene>
    <name evidence="10" type="primary">pglW</name>
    <name evidence="10" type="ORF">OG288_12415</name>
</gene>
<keyword evidence="3 10" id="KW-0418">Kinase</keyword>
<evidence type="ECO:0000256" key="6">
    <source>
        <dbReference type="SAM" id="Coils"/>
    </source>
</evidence>
<dbReference type="EMBL" id="CP108133">
    <property type="protein sequence ID" value="WTP49037.1"/>
    <property type="molecule type" value="Genomic_DNA"/>
</dbReference>
<dbReference type="Gene3D" id="1.10.510.10">
    <property type="entry name" value="Transferase(Phosphotransferase) domain 1"/>
    <property type="match status" value="2"/>
</dbReference>
<dbReference type="GO" id="GO:0016301">
    <property type="term" value="F:kinase activity"/>
    <property type="evidence" value="ECO:0007669"/>
    <property type="project" value="UniProtKB-KW"/>
</dbReference>
<evidence type="ECO:0000313" key="10">
    <source>
        <dbReference type="EMBL" id="WTP49037.1"/>
    </source>
</evidence>
<feature type="region of interest" description="Disordered" evidence="7">
    <location>
        <begin position="853"/>
        <end position="881"/>
    </location>
</feature>
<evidence type="ECO:0000256" key="7">
    <source>
        <dbReference type="SAM" id="MobiDB-lite"/>
    </source>
</evidence>
<proteinExistence type="predicted"/>
<keyword evidence="6" id="KW-0175">Coiled coil</keyword>
<dbReference type="PROSITE" id="PS50965">
    <property type="entry name" value="NERD"/>
    <property type="match status" value="1"/>
</dbReference>
<dbReference type="InterPro" id="IPR000719">
    <property type="entry name" value="Prot_kinase_dom"/>
</dbReference>
<feature type="domain" description="NERD" evidence="9">
    <location>
        <begin position="12"/>
        <end position="130"/>
    </location>
</feature>
<dbReference type="SUPFAM" id="SSF47789">
    <property type="entry name" value="C-terminal domain of RNA polymerase alpha subunit"/>
    <property type="match status" value="1"/>
</dbReference>
<feature type="coiled-coil region" evidence="6">
    <location>
        <begin position="945"/>
        <end position="972"/>
    </location>
</feature>
<dbReference type="SUPFAM" id="SSF56112">
    <property type="entry name" value="Protein kinase-like (PK-like)"/>
    <property type="match status" value="2"/>
</dbReference>
<evidence type="ECO:0000256" key="3">
    <source>
        <dbReference type="ARBA" id="ARBA00022777"/>
    </source>
</evidence>
<name>A0ABZ1JBQ5_9ACTN</name>
<organism evidence="10 11">
    <name type="scientific">Streptomyces tauricus</name>
    <dbReference type="NCBI Taxonomy" id="68274"/>
    <lineage>
        <taxon>Bacteria</taxon>
        <taxon>Bacillati</taxon>
        <taxon>Actinomycetota</taxon>
        <taxon>Actinomycetes</taxon>
        <taxon>Kitasatosporales</taxon>
        <taxon>Streptomycetaceae</taxon>
        <taxon>Streptomyces</taxon>
        <taxon>Streptomyces aurantiacus group</taxon>
    </lineage>
</organism>
<evidence type="ECO:0000256" key="4">
    <source>
        <dbReference type="ARBA" id="ARBA00022840"/>
    </source>
</evidence>